<dbReference type="EMBL" id="JAAALK010000085">
    <property type="protein sequence ID" value="KAG8083574.1"/>
    <property type="molecule type" value="Genomic_DNA"/>
</dbReference>
<dbReference type="PANTHER" id="PTHR14571:SF9">
    <property type="entry name" value="HISTONE-LYSINE N-METHYLTRANSFERASE SET-26-RELATED"/>
    <property type="match status" value="1"/>
</dbReference>
<name>A0A8J5TI70_ZIZPA</name>
<protein>
    <recommendedName>
        <fullName evidence="8">Zinc finger PHD-type domain-containing protein</fullName>
    </recommendedName>
</protein>
<dbReference type="OrthoDB" id="79252at2759"/>
<keyword evidence="5" id="KW-0539">Nucleus</keyword>
<sequence length="334" mass="37011">MATPTLAPTDDWVDGSWTVDCSCGVTFDDGEEMVSCDECNVWVHTRCTHYVRGMHISFLCHNCKAKRAPSADEAEVAELLAELPTHCPRPSYRRWAEVPLPARVHVHGIPGGTDSALFHGTMPSPAFSAALWRCTGYVPKRFSFRYYEFPYWADDKDGANALFALAREKRMEKADTRLPLSVGTVQKDKNHVLTLSGFGDKADEGHYTGDDGSTKKAYSLSAAKKTGAPISTSEVDTWDNGCEQKRNLDVPDIEDQHTETNMVNSDLHVLVEARMVDSSSERSGDKKCSASKEISGMLKKYEPKESMRQAIFSGGEMASAVAEQEVHSRFVKMQ</sequence>
<keyword evidence="2" id="KW-0479">Metal-binding</keyword>
<evidence type="ECO:0000256" key="4">
    <source>
        <dbReference type="ARBA" id="ARBA00022833"/>
    </source>
</evidence>
<keyword evidence="7" id="KW-1185">Reference proteome</keyword>
<keyword evidence="3" id="KW-0863">Zinc-finger</keyword>
<dbReference type="AlphaFoldDB" id="A0A8J5TI70"/>
<dbReference type="PROSITE" id="PS01359">
    <property type="entry name" value="ZF_PHD_1"/>
    <property type="match status" value="1"/>
</dbReference>
<dbReference type="PANTHER" id="PTHR14571">
    <property type="entry name" value="HISTONE-LYSINE N-METHYLTRANSFERASE SET-26-RELATED"/>
    <property type="match status" value="1"/>
</dbReference>
<reference evidence="6" key="2">
    <citation type="submission" date="2021-02" db="EMBL/GenBank/DDBJ databases">
        <authorList>
            <person name="Kimball J.A."/>
            <person name="Haas M.W."/>
            <person name="Macchietto M."/>
            <person name="Kono T."/>
            <person name="Duquette J."/>
            <person name="Shao M."/>
        </authorList>
    </citation>
    <scope>NUCLEOTIDE SEQUENCE</scope>
    <source>
        <tissue evidence="6">Fresh leaf tissue</tissue>
    </source>
</reference>
<evidence type="ECO:0000256" key="1">
    <source>
        <dbReference type="ARBA" id="ARBA00004123"/>
    </source>
</evidence>
<evidence type="ECO:0000256" key="5">
    <source>
        <dbReference type="ARBA" id="ARBA00023242"/>
    </source>
</evidence>
<dbReference type="GO" id="GO:0008270">
    <property type="term" value="F:zinc ion binding"/>
    <property type="evidence" value="ECO:0007669"/>
    <property type="project" value="UniProtKB-KW"/>
</dbReference>
<gene>
    <name evidence="6" type="ORF">GUJ93_ZPchr0015g6786</name>
</gene>
<dbReference type="GO" id="GO:0005634">
    <property type="term" value="C:nucleus"/>
    <property type="evidence" value="ECO:0007669"/>
    <property type="project" value="UniProtKB-SubCell"/>
</dbReference>
<comment type="caution">
    <text evidence="6">The sequence shown here is derived from an EMBL/GenBank/DDBJ whole genome shotgun (WGS) entry which is preliminary data.</text>
</comment>
<proteinExistence type="predicted"/>
<evidence type="ECO:0000313" key="6">
    <source>
        <dbReference type="EMBL" id="KAG8083574.1"/>
    </source>
</evidence>
<reference evidence="6" key="1">
    <citation type="journal article" date="2021" name="bioRxiv">
        <title>Whole Genome Assembly and Annotation of Northern Wild Rice, Zizania palustris L., Supports a Whole Genome Duplication in the Zizania Genus.</title>
        <authorList>
            <person name="Haas M."/>
            <person name="Kono T."/>
            <person name="Macchietto M."/>
            <person name="Millas R."/>
            <person name="McGilp L."/>
            <person name="Shao M."/>
            <person name="Duquette J."/>
            <person name="Hirsch C.N."/>
            <person name="Kimball J."/>
        </authorList>
    </citation>
    <scope>NUCLEOTIDE SEQUENCE</scope>
    <source>
        <tissue evidence="6">Fresh leaf tissue</tissue>
    </source>
</reference>
<evidence type="ECO:0000256" key="2">
    <source>
        <dbReference type="ARBA" id="ARBA00022723"/>
    </source>
</evidence>
<evidence type="ECO:0000313" key="7">
    <source>
        <dbReference type="Proteomes" id="UP000729402"/>
    </source>
</evidence>
<evidence type="ECO:0008006" key="8">
    <source>
        <dbReference type="Google" id="ProtNLM"/>
    </source>
</evidence>
<organism evidence="6 7">
    <name type="scientific">Zizania palustris</name>
    <name type="common">Northern wild rice</name>
    <dbReference type="NCBI Taxonomy" id="103762"/>
    <lineage>
        <taxon>Eukaryota</taxon>
        <taxon>Viridiplantae</taxon>
        <taxon>Streptophyta</taxon>
        <taxon>Embryophyta</taxon>
        <taxon>Tracheophyta</taxon>
        <taxon>Spermatophyta</taxon>
        <taxon>Magnoliopsida</taxon>
        <taxon>Liliopsida</taxon>
        <taxon>Poales</taxon>
        <taxon>Poaceae</taxon>
        <taxon>BOP clade</taxon>
        <taxon>Oryzoideae</taxon>
        <taxon>Oryzeae</taxon>
        <taxon>Zizaniinae</taxon>
        <taxon>Zizania</taxon>
    </lineage>
</organism>
<dbReference type="InterPro" id="IPR019786">
    <property type="entry name" value="Zinc_finger_PHD-type_CS"/>
</dbReference>
<dbReference type="Proteomes" id="UP000729402">
    <property type="component" value="Unassembled WGS sequence"/>
</dbReference>
<keyword evidence="4" id="KW-0862">Zinc</keyword>
<comment type="subcellular location">
    <subcellularLocation>
        <location evidence="1">Nucleus</location>
    </subcellularLocation>
</comment>
<evidence type="ECO:0000256" key="3">
    <source>
        <dbReference type="ARBA" id="ARBA00022771"/>
    </source>
</evidence>
<accession>A0A8J5TI70</accession>